<reference evidence="1" key="2">
    <citation type="submission" date="2020-09" db="EMBL/GenBank/DDBJ databases">
        <authorList>
            <person name="Sun Q."/>
            <person name="Zhou Y."/>
        </authorList>
    </citation>
    <scope>NUCLEOTIDE SEQUENCE</scope>
    <source>
        <strain evidence="1">CGMCC 4.7679</strain>
    </source>
</reference>
<accession>A0A8H9J016</accession>
<dbReference type="AlphaFoldDB" id="A0A8H9J016"/>
<reference evidence="1" key="1">
    <citation type="journal article" date="2014" name="Int. J. Syst. Evol. Microbiol.">
        <title>Complete genome sequence of Corynebacterium casei LMG S-19264T (=DSM 44701T), isolated from a smear-ripened cheese.</title>
        <authorList>
            <consortium name="US DOE Joint Genome Institute (JGI-PGF)"/>
            <person name="Walter F."/>
            <person name="Albersmeier A."/>
            <person name="Kalinowski J."/>
            <person name="Ruckert C."/>
        </authorList>
    </citation>
    <scope>NUCLEOTIDE SEQUENCE</scope>
    <source>
        <strain evidence="1">CGMCC 4.7679</strain>
    </source>
</reference>
<keyword evidence="2" id="KW-1185">Reference proteome</keyword>
<organism evidence="1 2">
    <name type="scientific">Amycolatopsis bartoniae</name>
    <dbReference type="NCBI Taxonomy" id="941986"/>
    <lineage>
        <taxon>Bacteria</taxon>
        <taxon>Bacillati</taxon>
        <taxon>Actinomycetota</taxon>
        <taxon>Actinomycetes</taxon>
        <taxon>Pseudonocardiales</taxon>
        <taxon>Pseudonocardiaceae</taxon>
        <taxon>Amycolatopsis</taxon>
    </lineage>
</organism>
<gene>
    <name evidence="1" type="ORF">GCM10017566_33170</name>
</gene>
<name>A0A8H9J016_9PSEU</name>
<dbReference type="RefSeq" id="WP_145932443.1">
    <property type="nucleotide sequence ID" value="NZ_BNAV01000004.1"/>
</dbReference>
<dbReference type="OrthoDB" id="3788232at2"/>
<evidence type="ECO:0000313" key="1">
    <source>
        <dbReference type="EMBL" id="GHF57343.1"/>
    </source>
</evidence>
<proteinExistence type="predicted"/>
<comment type="caution">
    <text evidence="1">The sequence shown here is derived from an EMBL/GenBank/DDBJ whole genome shotgun (WGS) entry which is preliminary data.</text>
</comment>
<evidence type="ECO:0000313" key="2">
    <source>
        <dbReference type="Proteomes" id="UP000658656"/>
    </source>
</evidence>
<dbReference type="Proteomes" id="UP000658656">
    <property type="component" value="Unassembled WGS sequence"/>
</dbReference>
<dbReference type="EMBL" id="BNAV01000004">
    <property type="protein sequence ID" value="GHF57343.1"/>
    <property type="molecule type" value="Genomic_DNA"/>
</dbReference>
<protein>
    <submittedName>
        <fullName evidence="1">Uncharacterized protein</fullName>
    </submittedName>
</protein>
<sequence length="84" mass="9746">MLVVSCPICKRRTLLGVDEVEFVDNLAPGVISVSATCPRGHPAVILTGDAFTPHEDPRRWQPPAWRRVTRHWWTRFYRAWRPIP</sequence>